<dbReference type="Proteomes" id="UP000284243">
    <property type="component" value="Unassembled WGS sequence"/>
</dbReference>
<evidence type="ECO:0008006" key="4">
    <source>
        <dbReference type="Google" id="ProtNLM"/>
    </source>
</evidence>
<dbReference type="RefSeq" id="WP_013611311.1">
    <property type="nucleotide sequence ID" value="NZ_CABJFF010000015.1"/>
</dbReference>
<dbReference type="Pfam" id="PF16407">
    <property type="entry name" value="PKD_2"/>
    <property type="match status" value="1"/>
</dbReference>
<name>A0A412TVM4_9BACT</name>
<dbReference type="AlphaFoldDB" id="A0A412TVM4"/>
<gene>
    <name evidence="2" type="ORF">DWW57_04950</name>
</gene>
<reference evidence="2 3" key="1">
    <citation type="submission" date="2018-08" db="EMBL/GenBank/DDBJ databases">
        <title>A genome reference for cultivated species of the human gut microbiota.</title>
        <authorList>
            <person name="Zou Y."/>
            <person name="Xue W."/>
            <person name="Luo G."/>
        </authorList>
    </citation>
    <scope>NUCLEOTIDE SEQUENCE [LARGE SCALE GENOMIC DNA]</scope>
    <source>
        <strain evidence="2 3">AF16-14</strain>
    </source>
</reference>
<evidence type="ECO:0000313" key="3">
    <source>
        <dbReference type="Proteomes" id="UP000284243"/>
    </source>
</evidence>
<proteinExistence type="predicted"/>
<evidence type="ECO:0000313" key="2">
    <source>
        <dbReference type="EMBL" id="RGU57843.1"/>
    </source>
</evidence>
<dbReference type="EMBL" id="QRYC01000004">
    <property type="protein sequence ID" value="RGU57843.1"/>
    <property type="molecule type" value="Genomic_DNA"/>
</dbReference>
<accession>A0A412TVM4</accession>
<sequence>MNILKISRLSMLWFCLLAIACAEDKGNYTYEDKAVITIDSISSMLSVLANAEYIDLKPVVTSNLEGIIDERNTNFEFAYQRKNSEGEWEEVANTKDLHMLAALESGRHAFLFSVTDKRTEVKTLKLFYVNATTITSEGWMLLCDEGSEERVRLDMLAQISVDRIVPAYDVIRRKDGVPEQYHAANIGFYATGSATGNRIIAMSEDAAYWLETTDSKGGGEFLDVESYHELKSAMFLAATDDHIVNFVSVPYKGLYKPEHDAVICVSREGNVYAWNTVEVETGFEYPINTSVRGGTPEYKVAPYVGTTLKRPLSSDFGIALLFDTDNHRFVYWSGEGVTGSDVAGKKQVLHPLEDPENKNFSYNTGNMDLVCMLNTSFSEGMVYCIMQEDGKRHIYEVNLGSGEFKQGACHLDVMAENFANATCFAASSQYYVIYYAYGNKVYAYNVGSGVSEPVITLEGEEITCLKFNRYDYPWGIDDLCSKYDDEIKNIYRDRENQLIVCSYKNAATDNNGGMLRFYDVSGSGMKLTLKPGWEYSGFAKIKDVRYKEVR</sequence>
<comment type="caution">
    <text evidence="2">The sequence shown here is derived from an EMBL/GenBank/DDBJ whole genome shotgun (WGS) entry which is preliminary data.</text>
</comment>
<feature type="chain" id="PRO_5019415561" description="Lipoprotein" evidence="1">
    <location>
        <begin position="23"/>
        <end position="550"/>
    </location>
</feature>
<evidence type="ECO:0000256" key="1">
    <source>
        <dbReference type="SAM" id="SignalP"/>
    </source>
</evidence>
<dbReference type="PROSITE" id="PS51257">
    <property type="entry name" value="PROKAR_LIPOPROTEIN"/>
    <property type="match status" value="1"/>
</dbReference>
<dbReference type="GeneID" id="61274263"/>
<keyword evidence="1" id="KW-0732">Signal</keyword>
<dbReference type="InterPro" id="IPR032183">
    <property type="entry name" value="PKD-like"/>
</dbReference>
<organism evidence="2 3">
    <name type="scientific">Odoribacter splanchnicus</name>
    <dbReference type="NCBI Taxonomy" id="28118"/>
    <lineage>
        <taxon>Bacteria</taxon>
        <taxon>Pseudomonadati</taxon>
        <taxon>Bacteroidota</taxon>
        <taxon>Bacteroidia</taxon>
        <taxon>Bacteroidales</taxon>
        <taxon>Odoribacteraceae</taxon>
        <taxon>Odoribacter</taxon>
    </lineage>
</organism>
<feature type="signal peptide" evidence="1">
    <location>
        <begin position="1"/>
        <end position="22"/>
    </location>
</feature>
<dbReference type="SUPFAM" id="SSF69322">
    <property type="entry name" value="Tricorn protease domain 2"/>
    <property type="match status" value="1"/>
</dbReference>
<protein>
    <recommendedName>
        <fullName evidence="4">Lipoprotein</fullName>
    </recommendedName>
</protein>